<dbReference type="EMBL" id="CM046397">
    <property type="protein sequence ID" value="KAI8535273.1"/>
    <property type="molecule type" value="Genomic_DNA"/>
</dbReference>
<keyword evidence="2" id="KW-1185">Reference proteome</keyword>
<organism evidence="1 2">
    <name type="scientific">Rhododendron molle</name>
    <name type="common">Chinese azalea</name>
    <name type="synonym">Azalea mollis</name>
    <dbReference type="NCBI Taxonomy" id="49168"/>
    <lineage>
        <taxon>Eukaryota</taxon>
        <taxon>Viridiplantae</taxon>
        <taxon>Streptophyta</taxon>
        <taxon>Embryophyta</taxon>
        <taxon>Tracheophyta</taxon>
        <taxon>Spermatophyta</taxon>
        <taxon>Magnoliopsida</taxon>
        <taxon>eudicotyledons</taxon>
        <taxon>Gunneridae</taxon>
        <taxon>Pentapetalae</taxon>
        <taxon>asterids</taxon>
        <taxon>Ericales</taxon>
        <taxon>Ericaceae</taxon>
        <taxon>Ericoideae</taxon>
        <taxon>Rhodoreae</taxon>
        <taxon>Rhododendron</taxon>
    </lineage>
</organism>
<proteinExistence type="predicted"/>
<reference evidence="1" key="1">
    <citation type="submission" date="2022-02" db="EMBL/GenBank/DDBJ databases">
        <title>Plant Genome Project.</title>
        <authorList>
            <person name="Zhang R.-G."/>
        </authorList>
    </citation>
    <scope>NUCLEOTIDE SEQUENCE</scope>
    <source>
        <strain evidence="1">AT1</strain>
    </source>
</reference>
<protein>
    <submittedName>
        <fullName evidence="1">Uncharacterized protein</fullName>
    </submittedName>
</protein>
<comment type="caution">
    <text evidence="1">The sequence shown here is derived from an EMBL/GenBank/DDBJ whole genome shotgun (WGS) entry which is preliminary data.</text>
</comment>
<sequence>MRLQRTSNRCRCDFQPLIEFWSFLGADLRMKIRKRRMVVDLSSDSSSSSESSFAKFEAIHEEIRIRALYRTPLDYIELAIPFRAPRQVTTFDTNMTEAPSTSNLGQGPFANSPEEVRGRKRPMRSCPFLGQYFNGTPTAYAEFKRVFSIPLDIEVRLLQDTDPKNLPYH</sequence>
<evidence type="ECO:0000313" key="2">
    <source>
        <dbReference type="Proteomes" id="UP001062846"/>
    </source>
</evidence>
<dbReference type="Proteomes" id="UP001062846">
    <property type="component" value="Chromosome 10"/>
</dbReference>
<evidence type="ECO:0000313" key="1">
    <source>
        <dbReference type="EMBL" id="KAI8535273.1"/>
    </source>
</evidence>
<name>A0ACC0M4K2_RHOML</name>
<accession>A0ACC0M4K2</accession>
<gene>
    <name evidence="1" type="ORF">RHMOL_Rhmol10G0160900</name>
</gene>